<evidence type="ECO:0008006" key="5">
    <source>
        <dbReference type="Google" id="ProtNLM"/>
    </source>
</evidence>
<evidence type="ECO:0000313" key="4">
    <source>
        <dbReference type="Proteomes" id="UP001236585"/>
    </source>
</evidence>
<dbReference type="RefSeq" id="WP_285190499.1">
    <property type="nucleotide sequence ID" value="NZ_CP126981.1"/>
</dbReference>
<dbReference type="Proteomes" id="UP001236585">
    <property type="component" value="Chromosome"/>
</dbReference>
<evidence type="ECO:0000256" key="1">
    <source>
        <dbReference type="SAM" id="MobiDB-lite"/>
    </source>
</evidence>
<feature type="chain" id="PRO_5045072598" description="Secreted protein" evidence="2">
    <location>
        <begin position="34"/>
        <end position="123"/>
    </location>
</feature>
<feature type="region of interest" description="Disordered" evidence="1">
    <location>
        <begin position="104"/>
        <end position="123"/>
    </location>
</feature>
<sequence length="123" mass="12998">MTELEATVMMRNRLVLALLATGTAVGFAAPASAELTDGTYTNTATESAVLKAGATSTWVVSSCGADCKHVVTGAKRDFDLHRDGNSWTETFGSITTTIDNDSLAGEMRDESGNHHNFQLSKNG</sequence>
<proteinExistence type="predicted"/>
<reference evidence="3 4" key="1">
    <citation type="journal article" date="2023" name="Microbiol. Resour. Announc.">
        <title>Complete Genome Sequence of Mycobacterium wuenschmanii, a novel Nontuberculous Mycobacterium Isolated from a captive population of Amazon Milk Frogs.</title>
        <authorList>
            <person name="Hicks J."/>
            <person name="Zeineldin M."/>
            <person name="Ward H."/>
            <person name="Wuenschmann A."/>
            <person name="Camp P."/>
            <person name="Farrell D."/>
            <person name="Lehman K."/>
            <person name="Thacker T."/>
            <person name="Cuthbert E."/>
        </authorList>
    </citation>
    <scope>NUCLEOTIDE SEQUENCE [LARGE SCALE GENOMIC DNA]</scope>
    <source>
        <strain evidence="3 4">Wuenschmanii</strain>
    </source>
</reference>
<protein>
    <recommendedName>
        <fullName evidence="5">Secreted protein</fullName>
    </recommendedName>
</protein>
<dbReference type="EMBL" id="CP126981">
    <property type="protein sequence ID" value="WIM89761.1"/>
    <property type="molecule type" value="Genomic_DNA"/>
</dbReference>
<evidence type="ECO:0000313" key="3">
    <source>
        <dbReference type="EMBL" id="WIM89761.1"/>
    </source>
</evidence>
<keyword evidence="2" id="KW-0732">Signal</keyword>
<gene>
    <name evidence="3" type="ORF">PT015_10220</name>
</gene>
<feature type="signal peptide" evidence="2">
    <location>
        <begin position="1"/>
        <end position="33"/>
    </location>
</feature>
<keyword evidence="4" id="KW-1185">Reference proteome</keyword>
<evidence type="ECO:0000256" key="2">
    <source>
        <dbReference type="SAM" id="SignalP"/>
    </source>
</evidence>
<name>A0ABY8W2I5_9MYCO</name>
<organism evidence="3 4">
    <name type="scientific">Candidatus Mycobacterium wuenschmannii</name>
    <dbReference type="NCBI Taxonomy" id="3027808"/>
    <lineage>
        <taxon>Bacteria</taxon>
        <taxon>Bacillati</taxon>
        <taxon>Actinomycetota</taxon>
        <taxon>Actinomycetes</taxon>
        <taxon>Mycobacteriales</taxon>
        <taxon>Mycobacteriaceae</taxon>
        <taxon>Mycobacterium</taxon>
    </lineage>
</organism>
<accession>A0ABY8W2I5</accession>
<feature type="compositionally biased region" description="Polar residues" evidence="1">
    <location>
        <begin position="114"/>
        <end position="123"/>
    </location>
</feature>